<feature type="chain" id="PRO_5001828808" description="Secreted protein" evidence="2">
    <location>
        <begin position="20"/>
        <end position="110"/>
    </location>
</feature>
<keyword evidence="2" id="KW-0732">Signal</keyword>
<protein>
    <recommendedName>
        <fullName evidence="5">Secreted protein</fullName>
    </recommendedName>
</protein>
<evidence type="ECO:0000256" key="2">
    <source>
        <dbReference type="SAM" id="SignalP"/>
    </source>
</evidence>
<evidence type="ECO:0000256" key="1">
    <source>
        <dbReference type="SAM" id="MobiDB-lite"/>
    </source>
</evidence>
<evidence type="ECO:0000313" key="4">
    <source>
        <dbReference type="Proteomes" id="UP000028924"/>
    </source>
</evidence>
<dbReference type="KEGG" id="apro:F751_1371"/>
<feature type="region of interest" description="Disordered" evidence="1">
    <location>
        <begin position="52"/>
        <end position="79"/>
    </location>
</feature>
<evidence type="ECO:0000313" key="3">
    <source>
        <dbReference type="EMBL" id="KFM24106.1"/>
    </source>
</evidence>
<sequence length="110" mass="12339">MRTAPFLLDLCMLGQCHWAGAPQAPARNPVETILGPSHLQCWAQSKGWIGTRPRQRTLPTRKTRRRQQILPSRECSSASTAPLPPLLVAVCVSEQVCRGRLSYYIHVHVQ</sequence>
<feature type="signal peptide" evidence="2">
    <location>
        <begin position="1"/>
        <end position="19"/>
    </location>
</feature>
<dbReference type="GeneID" id="23612762"/>
<accession>A0A087SEF2</accession>
<dbReference type="EMBL" id="KL662105">
    <property type="protein sequence ID" value="KFM24106.1"/>
    <property type="molecule type" value="Genomic_DNA"/>
</dbReference>
<dbReference type="Proteomes" id="UP000028924">
    <property type="component" value="Unassembled WGS sequence"/>
</dbReference>
<reference evidence="3 4" key="1">
    <citation type="journal article" date="2014" name="BMC Genomics">
        <title>Oil accumulation mechanisms of the oleaginous microalga Chlorella protothecoides revealed through its genome, transcriptomes, and proteomes.</title>
        <authorList>
            <person name="Gao C."/>
            <person name="Wang Y."/>
            <person name="Shen Y."/>
            <person name="Yan D."/>
            <person name="He X."/>
            <person name="Dai J."/>
            <person name="Wu Q."/>
        </authorList>
    </citation>
    <scope>NUCLEOTIDE SEQUENCE [LARGE SCALE GENOMIC DNA]</scope>
    <source>
        <strain evidence="3 4">0710</strain>
    </source>
</reference>
<dbReference type="AlphaFoldDB" id="A0A087SEF2"/>
<dbReference type="RefSeq" id="XP_011396992.1">
    <property type="nucleotide sequence ID" value="XM_011398690.1"/>
</dbReference>
<name>A0A087SEF2_AUXPR</name>
<organism evidence="3 4">
    <name type="scientific">Auxenochlorella protothecoides</name>
    <name type="common">Green microalga</name>
    <name type="synonym">Chlorella protothecoides</name>
    <dbReference type="NCBI Taxonomy" id="3075"/>
    <lineage>
        <taxon>Eukaryota</taxon>
        <taxon>Viridiplantae</taxon>
        <taxon>Chlorophyta</taxon>
        <taxon>core chlorophytes</taxon>
        <taxon>Trebouxiophyceae</taxon>
        <taxon>Chlorellales</taxon>
        <taxon>Chlorellaceae</taxon>
        <taxon>Auxenochlorella</taxon>
    </lineage>
</organism>
<keyword evidence="4" id="KW-1185">Reference proteome</keyword>
<evidence type="ECO:0008006" key="5">
    <source>
        <dbReference type="Google" id="ProtNLM"/>
    </source>
</evidence>
<proteinExistence type="predicted"/>
<feature type="compositionally biased region" description="Basic residues" evidence="1">
    <location>
        <begin position="53"/>
        <end position="67"/>
    </location>
</feature>
<gene>
    <name evidence="3" type="ORF">F751_1371</name>
</gene>